<comment type="caution">
    <text evidence="2">The sequence shown here is derived from an EMBL/GenBank/DDBJ whole genome shotgun (WGS) entry which is preliminary data.</text>
</comment>
<dbReference type="Proteomes" id="UP000183760">
    <property type="component" value="Unassembled WGS sequence"/>
</dbReference>
<organism evidence="2 5">
    <name type="scientific">Myxococcus fulvus</name>
    <dbReference type="NCBI Taxonomy" id="33"/>
    <lineage>
        <taxon>Bacteria</taxon>
        <taxon>Pseudomonadati</taxon>
        <taxon>Myxococcota</taxon>
        <taxon>Myxococcia</taxon>
        <taxon>Myxococcales</taxon>
        <taxon>Cystobacterineae</taxon>
        <taxon>Myxococcaceae</taxon>
        <taxon>Myxococcus</taxon>
    </lineage>
</organism>
<evidence type="ECO:0000313" key="4">
    <source>
        <dbReference type="Proteomes" id="UP000183760"/>
    </source>
</evidence>
<keyword evidence="4" id="KW-1185">Reference proteome</keyword>
<sequence>MRRARHIASGVVLALLSGCKGCDGGKDSPDASSPEQTSRSGVKVPLPEGWSAQVAPDDSFQAGPPGRPVLRVDLRRGKGEEMPSVEDLADRVRAESKNFEVSLDQEEEKDTYALLRVTLAPKQGDGGIGAAAPALFGARRVGNDLFLCATLPGATPEDVRLATEACREIEVQAAQPR</sequence>
<proteinExistence type="predicted"/>
<feature type="compositionally biased region" description="Polar residues" evidence="1">
    <location>
        <begin position="30"/>
        <end position="40"/>
    </location>
</feature>
<dbReference type="Proteomes" id="UP000321514">
    <property type="component" value="Unassembled WGS sequence"/>
</dbReference>
<dbReference type="PROSITE" id="PS51257">
    <property type="entry name" value="PROKAR_LIPOPROTEIN"/>
    <property type="match status" value="1"/>
</dbReference>
<accession>A0A511TAU7</accession>
<gene>
    <name evidence="2" type="ORF">MFU01_63380</name>
    <name evidence="3" type="ORF">SAMN05443572_114149</name>
</gene>
<evidence type="ECO:0008006" key="6">
    <source>
        <dbReference type="Google" id="ProtNLM"/>
    </source>
</evidence>
<evidence type="ECO:0000313" key="3">
    <source>
        <dbReference type="EMBL" id="SEU39660.1"/>
    </source>
</evidence>
<name>A0A511TAU7_MYXFU</name>
<dbReference type="RefSeq" id="WP_046717229.1">
    <property type="nucleotide sequence ID" value="NZ_BJXR01000046.1"/>
</dbReference>
<evidence type="ECO:0000313" key="2">
    <source>
        <dbReference type="EMBL" id="GEN11301.1"/>
    </source>
</evidence>
<dbReference type="EMBL" id="FOIB01000014">
    <property type="protein sequence ID" value="SEU39660.1"/>
    <property type="molecule type" value="Genomic_DNA"/>
</dbReference>
<evidence type="ECO:0000313" key="5">
    <source>
        <dbReference type="Proteomes" id="UP000321514"/>
    </source>
</evidence>
<feature type="region of interest" description="Disordered" evidence="1">
    <location>
        <begin position="22"/>
        <end position="68"/>
    </location>
</feature>
<dbReference type="AlphaFoldDB" id="A0A511TAU7"/>
<dbReference type="EMBL" id="BJXR01000046">
    <property type="protein sequence ID" value="GEN11301.1"/>
    <property type="molecule type" value="Genomic_DNA"/>
</dbReference>
<protein>
    <recommendedName>
        <fullName evidence="6">Lipoprotein</fullName>
    </recommendedName>
</protein>
<dbReference type="STRING" id="1334629.MFUL124B02_43160"/>
<evidence type="ECO:0000256" key="1">
    <source>
        <dbReference type="SAM" id="MobiDB-lite"/>
    </source>
</evidence>
<reference evidence="2 5" key="2">
    <citation type="submission" date="2019-07" db="EMBL/GenBank/DDBJ databases">
        <title>Whole genome shotgun sequence of Myxococcus fulvus NBRC 100333.</title>
        <authorList>
            <person name="Hosoyama A."/>
            <person name="Uohara A."/>
            <person name="Ohji S."/>
            <person name="Ichikawa N."/>
        </authorList>
    </citation>
    <scope>NUCLEOTIDE SEQUENCE [LARGE SCALE GENOMIC DNA]</scope>
    <source>
        <strain evidence="2 5">NBRC 100333</strain>
    </source>
</reference>
<reference evidence="3 4" key="1">
    <citation type="submission" date="2016-10" db="EMBL/GenBank/DDBJ databases">
        <authorList>
            <person name="Varghese N."/>
            <person name="Submissions S."/>
        </authorList>
    </citation>
    <scope>NUCLEOTIDE SEQUENCE [LARGE SCALE GENOMIC DNA]</scope>
    <source>
        <strain evidence="3 4">DSM 16525</strain>
    </source>
</reference>
<dbReference type="OrthoDB" id="5506788at2"/>